<dbReference type="SUPFAM" id="SSF52283">
    <property type="entry name" value="Formate/glycerate dehydrogenase catalytic domain-like"/>
    <property type="match status" value="1"/>
</dbReference>
<name>A0A974PRN4_9HYPH</name>
<reference evidence="4 5" key="1">
    <citation type="submission" date="2020-10" db="EMBL/GenBank/DDBJ databases">
        <title>Degradation of 1,4-Dioxane by Xanthobacter sp. YN2, via a Novel Group-2 Soluble Di-Iron Monooxygenase.</title>
        <authorList>
            <person name="Ma F."/>
            <person name="Wang Y."/>
            <person name="Yang J."/>
            <person name="Guo H."/>
            <person name="Su D."/>
            <person name="Yu L."/>
        </authorList>
    </citation>
    <scope>NUCLEOTIDE SEQUENCE [LARGE SCALE GENOMIC DNA]</scope>
    <source>
        <strain evidence="4 5">YN2</strain>
    </source>
</reference>
<evidence type="ECO:0000256" key="2">
    <source>
        <dbReference type="ARBA" id="ARBA00023027"/>
    </source>
</evidence>
<dbReference type="RefSeq" id="WP_203195386.1">
    <property type="nucleotide sequence ID" value="NZ_CP063362.1"/>
</dbReference>
<dbReference type="Proteomes" id="UP000596427">
    <property type="component" value="Chromosome"/>
</dbReference>
<proteinExistence type="predicted"/>
<evidence type="ECO:0000313" key="5">
    <source>
        <dbReference type="Proteomes" id="UP000596427"/>
    </source>
</evidence>
<dbReference type="InterPro" id="IPR029752">
    <property type="entry name" value="D-isomer_DH_CS1"/>
</dbReference>
<evidence type="ECO:0000259" key="3">
    <source>
        <dbReference type="Pfam" id="PF02826"/>
    </source>
</evidence>
<dbReference type="EMBL" id="CP063362">
    <property type="protein sequence ID" value="QRG08477.1"/>
    <property type="molecule type" value="Genomic_DNA"/>
</dbReference>
<dbReference type="PANTHER" id="PTHR43333">
    <property type="entry name" value="2-HACID_DH_C DOMAIN-CONTAINING PROTEIN"/>
    <property type="match status" value="1"/>
</dbReference>
<keyword evidence="5" id="KW-1185">Reference proteome</keyword>
<dbReference type="Gene3D" id="3.40.50.720">
    <property type="entry name" value="NAD(P)-binding Rossmann-like Domain"/>
    <property type="match status" value="2"/>
</dbReference>
<dbReference type="Pfam" id="PF02826">
    <property type="entry name" value="2-Hacid_dh_C"/>
    <property type="match status" value="1"/>
</dbReference>
<organism evidence="4 5">
    <name type="scientific">Xanthobacter dioxanivorans</name>
    <dbReference type="NCBI Taxonomy" id="2528964"/>
    <lineage>
        <taxon>Bacteria</taxon>
        <taxon>Pseudomonadati</taxon>
        <taxon>Pseudomonadota</taxon>
        <taxon>Alphaproteobacteria</taxon>
        <taxon>Hyphomicrobiales</taxon>
        <taxon>Xanthobacteraceae</taxon>
        <taxon>Xanthobacter</taxon>
    </lineage>
</organism>
<dbReference type="KEGG" id="xdi:EZH22_09395"/>
<dbReference type="GO" id="GO:0016616">
    <property type="term" value="F:oxidoreductase activity, acting on the CH-OH group of donors, NAD or NADP as acceptor"/>
    <property type="evidence" value="ECO:0007669"/>
    <property type="project" value="UniProtKB-ARBA"/>
</dbReference>
<dbReference type="PROSITE" id="PS00065">
    <property type="entry name" value="D_2_HYDROXYACID_DH_1"/>
    <property type="match status" value="1"/>
</dbReference>
<feature type="domain" description="D-isomer specific 2-hydroxyacid dehydrogenase NAD-binding" evidence="3">
    <location>
        <begin position="140"/>
        <end position="309"/>
    </location>
</feature>
<dbReference type="CDD" id="cd12164">
    <property type="entry name" value="GDH_like_2"/>
    <property type="match status" value="1"/>
</dbReference>
<keyword evidence="2" id="KW-0520">NAD</keyword>
<dbReference type="PANTHER" id="PTHR43333:SF1">
    <property type="entry name" value="D-ISOMER SPECIFIC 2-HYDROXYACID DEHYDROGENASE NAD-BINDING DOMAIN-CONTAINING PROTEIN"/>
    <property type="match status" value="1"/>
</dbReference>
<sequence length="345" mass="37796">MGGLAGVFLTPGPVNENRVRIAFQPDYMATVMTGSRPQVILFHSEASDPRWPDAIQRALPEFEVRRTLDGIPPEDVVAAVVWKHPSGMLESLSNLRLIQVLGAGVDHFLADPRLPRGVPIARLVDPGLAARMTEYVLLQTLALHRRLDETAKAQRERRWTFIHPAPPERCCVGVLGLGQLGLSCASTLSAFGFKVVGWSRSRKHRPKFDTYAGQDELAEFRRRCDVLVLLLPLTAQTCGLVDAGFLEDIREGATLINVARGALIDEAALIAALDGGRLRHAVLDVFQQEPLPADHPFWAHPRITVTPHNSSATNPDTAIGQITENIRRALSGLAPLHVVDPRAGY</sequence>
<dbReference type="AlphaFoldDB" id="A0A974PRN4"/>
<keyword evidence="1" id="KW-0560">Oxidoreductase</keyword>
<protein>
    <submittedName>
        <fullName evidence="4">Glyoxylate/hydroxypyruvate reductase A</fullName>
    </submittedName>
</protein>
<accession>A0A974PRN4</accession>
<dbReference type="InterPro" id="IPR036291">
    <property type="entry name" value="NAD(P)-bd_dom_sf"/>
</dbReference>
<evidence type="ECO:0000256" key="1">
    <source>
        <dbReference type="ARBA" id="ARBA00023002"/>
    </source>
</evidence>
<dbReference type="InterPro" id="IPR006140">
    <property type="entry name" value="D-isomer_DH_NAD-bd"/>
</dbReference>
<evidence type="ECO:0000313" key="4">
    <source>
        <dbReference type="EMBL" id="QRG08477.1"/>
    </source>
</evidence>
<gene>
    <name evidence="4" type="ORF">EZH22_09395</name>
</gene>
<dbReference type="SUPFAM" id="SSF51735">
    <property type="entry name" value="NAD(P)-binding Rossmann-fold domains"/>
    <property type="match status" value="1"/>
</dbReference>
<dbReference type="GO" id="GO:0051287">
    <property type="term" value="F:NAD binding"/>
    <property type="evidence" value="ECO:0007669"/>
    <property type="project" value="InterPro"/>
</dbReference>